<comment type="caution">
    <text evidence="1">The sequence shown here is derived from an EMBL/GenBank/DDBJ whole genome shotgun (WGS) entry which is preliminary data.</text>
</comment>
<dbReference type="Gene3D" id="3.40.50.1110">
    <property type="entry name" value="SGNH hydrolase"/>
    <property type="match status" value="1"/>
</dbReference>
<evidence type="ECO:0008006" key="3">
    <source>
        <dbReference type="Google" id="ProtNLM"/>
    </source>
</evidence>
<keyword evidence="2" id="KW-1185">Reference proteome</keyword>
<name>A0AAP5I5G8_9CYAN</name>
<dbReference type="Proteomes" id="UP000667802">
    <property type="component" value="Unassembled WGS sequence"/>
</dbReference>
<dbReference type="AlphaFoldDB" id="A0AAP5I5G8"/>
<evidence type="ECO:0000313" key="2">
    <source>
        <dbReference type="Proteomes" id="UP000667802"/>
    </source>
</evidence>
<gene>
    <name evidence="1" type="ORF">G7B40_010845</name>
</gene>
<protein>
    <recommendedName>
        <fullName evidence="3">SGNH hydrolase-type esterase domain-containing protein</fullName>
    </recommendedName>
</protein>
<dbReference type="SUPFAM" id="SSF52266">
    <property type="entry name" value="SGNH hydrolase"/>
    <property type="match status" value="1"/>
</dbReference>
<sequence length="349" mass="39523">MKIILKGAAAIMCALCAWEVILQTTMEKSPGFTQHPVMGRINKPGTSVVGKEGFSRTKINSLGMRGDEISSKAQNEYRILSLGDSNTKAVQVADDKTYTHLLQEKLRNHIKSKLVTTVNAGRDGASPAQFIYLADFYKSTIQPDLVVVQIDDVSFTQFMVDKGKQFYVTKDNNNYKIVYIKDFSSDNALSKLLLKKTPQLSFLLNYSVVRVGGDNLKNFFVKEGKKEDKEKDFQKILRSQDYTPLADWVVQQLKNKYQDKLVILYLPFIHYNNLNEEPSPIGNLLETFSQKHNVKFVNPRKDFLKSYELTHQTAFGFNNTIPGTGHANEIGHEIIAESLTNLLKEKIAK</sequence>
<dbReference type="InterPro" id="IPR036514">
    <property type="entry name" value="SGNH_hydro_sf"/>
</dbReference>
<organism evidence="1 2">
    <name type="scientific">Aetokthonos hydrillicola Thurmond2011</name>
    <dbReference type="NCBI Taxonomy" id="2712845"/>
    <lineage>
        <taxon>Bacteria</taxon>
        <taxon>Bacillati</taxon>
        <taxon>Cyanobacteriota</taxon>
        <taxon>Cyanophyceae</taxon>
        <taxon>Nostocales</taxon>
        <taxon>Hapalosiphonaceae</taxon>
        <taxon>Aetokthonos</taxon>
    </lineage>
</organism>
<dbReference type="EMBL" id="JAALHA020000004">
    <property type="protein sequence ID" value="MDR9895060.1"/>
    <property type="molecule type" value="Genomic_DNA"/>
</dbReference>
<reference evidence="2" key="1">
    <citation type="journal article" date="2021" name="Science">
        <title>Hunting the eagle killer: A cyanobacterial neurotoxin causes vacuolar myelinopathy.</title>
        <authorList>
            <person name="Breinlinger S."/>
            <person name="Phillips T.J."/>
            <person name="Haram B.N."/>
            <person name="Mares J."/>
            <person name="Martinez Yerena J.A."/>
            <person name="Hrouzek P."/>
            <person name="Sobotka R."/>
            <person name="Henderson W.M."/>
            <person name="Schmieder P."/>
            <person name="Williams S.M."/>
            <person name="Lauderdale J.D."/>
            <person name="Wilde H.D."/>
            <person name="Gerrin W."/>
            <person name="Kust A."/>
            <person name="Washington J.W."/>
            <person name="Wagner C."/>
            <person name="Geier B."/>
            <person name="Liebeke M."/>
            <person name="Enke H."/>
            <person name="Niedermeyer T.H.J."/>
            <person name="Wilde S.B."/>
        </authorList>
    </citation>
    <scope>NUCLEOTIDE SEQUENCE [LARGE SCALE GENOMIC DNA]</scope>
    <source>
        <strain evidence="2">Thurmond2011</strain>
    </source>
</reference>
<proteinExistence type="predicted"/>
<dbReference type="RefSeq" id="WP_208350344.1">
    <property type="nucleotide sequence ID" value="NZ_JAALHA020000004.1"/>
</dbReference>
<evidence type="ECO:0000313" key="1">
    <source>
        <dbReference type="EMBL" id="MDR9895060.1"/>
    </source>
</evidence>
<accession>A0AAP5I5G8</accession>